<name>A0AAN8KZP3_9TELE</name>
<evidence type="ECO:0000256" key="1">
    <source>
        <dbReference type="ARBA" id="ARBA00023054"/>
    </source>
</evidence>
<dbReference type="Pfam" id="PF09727">
    <property type="entry name" value="CortBP2"/>
    <property type="match status" value="1"/>
</dbReference>
<comment type="caution">
    <text evidence="7">The sequence shown here is derived from an EMBL/GenBank/DDBJ whole genome shotgun (WGS) entry which is preliminary data.</text>
</comment>
<feature type="coiled-coil region" evidence="2">
    <location>
        <begin position="760"/>
        <end position="811"/>
    </location>
</feature>
<feature type="region of interest" description="Disordered" evidence="3">
    <location>
        <begin position="372"/>
        <end position="391"/>
    </location>
</feature>
<evidence type="ECO:0000313" key="8">
    <source>
        <dbReference type="Proteomes" id="UP001356427"/>
    </source>
</evidence>
<evidence type="ECO:0000259" key="4">
    <source>
        <dbReference type="Pfam" id="PF01498"/>
    </source>
</evidence>
<dbReference type="Pfam" id="PF01498">
    <property type="entry name" value="HTH_Tnp_Tc3_2"/>
    <property type="match status" value="1"/>
</dbReference>
<keyword evidence="1 2" id="KW-0175">Coiled coil</keyword>
<evidence type="ECO:0000256" key="3">
    <source>
        <dbReference type="SAM" id="MobiDB-lite"/>
    </source>
</evidence>
<dbReference type="InterPro" id="IPR002492">
    <property type="entry name" value="Transposase_Tc1-like"/>
</dbReference>
<dbReference type="GO" id="GO:0003677">
    <property type="term" value="F:DNA binding"/>
    <property type="evidence" value="ECO:0007669"/>
    <property type="project" value="InterPro"/>
</dbReference>
<dbReference type="PANTHER" id="PTHR23166">
    <property type="entry name" value="FILAMIN/GPBP-INTERACTING PROTEIN"/>
    <property type="match status" value="1"/>
</dbReference>
<reference evidence="7 8" key="1">
    <citation type="submission" date="2021-04" db="EMBL/GenBank/DDBJ databases">
        <authorList>
            <person name="De Guttry C."/>
            <person name="Zahm M."/>
            <person name="Klopp C."/>
            <person name="Cabau C."/>
            <person name="Louis A."/>
            <person name="Berthelot C."/>
            <person name="Parey E."/>
            <person name="Roest Crollius H."/>
            <person name="Montfort J."/>
            <person name="Robinson-Rechavi M."/>
            <person name="Bucao C."/>
            <person name="Bouchez O."/>
            <person name="Gislard M."/>
            <person name="Lluch J."/>
            <person name="Milhes M."/>
            <person name="Lampietro C."/>
            <person name="Lopez Roques C."/>
            <person name="Donnadieu C."/>
            <person name="Braasch I."/>
            <person name="Desvignes T."/>
            <person name="Postlethwait J."/>
            <person name="Bobe J."/>
            <person name="Wedekind C."/>
            <person name="Guiguen Y."/>
        </authorList>
    </citation>
    <scope>NUCLEOTIDE SEQUENCE [LARGE SCALE GENOMIC DNA]</scope>
    <source>
        <strain evidence="7">Cs_M1</strain>
        <tissue evidence="7">Blood</tissue>
    </source>
</reference>
<feature type="compositionally biased region" description="Low complexity" evidence="3">
    <location>
        <begin position="1053"/>
        <end position="1075"/>
    </location>
</feature>
<feature type="domain" description="Transposase Tc1-like" evidence="4">
    <location>
        <begin position="20"/>
        <end position="90"/>
    </location>
</feature>
<evidence type="ECO:0000256" key="2">
    <source>
        <dbReference type="SAM" id="Coils"/>
    </source>
</evidence>
<proteinExistence type="predicted"/>
<feature type="compositionally biased region" description="Low complexity" evidence="3">
    <location>
        <begin position="1010"/>
        <end position="1030"/>
    </location>
</feature>
<gene>
    <name evidence="7" type="ORF">J4Q44_G00248550</name>
</gene>
<evidence type="ECO:0000313" key="7">
    <source>
        <dbReference type="EMBL" id="KAK6304269.1"/>
    </source>
</evidence>
<keyword evidence="8" id="KW-1185">Reference proteome</keyword>
<feature type="domain" description="Cortactin-binding protein-2 N-terminal" evidence="5">
    <location>
        <begin position="272"/>
        <end position="318"/>
    </location>
</feature>
<accession>A0AAN8KZP3</accession>
<feature type="coiled-coil region" evidence="2">
    <location>
        <begin position="644"/>
        <end position="723"/>
    </location>
</feature>
<organism evidence="7 8">
    <name type="scientific">Coregonus suidteri</name>
    <dbReference type="NCBI Taxonomy" id="861788"/>
    <lineage>
        <taxon>Eukaryota</taxon>
        <taxon>Metazoa</taxon>
        <taxon>Chordata</taxon>
        <taxon>Craniata</taxon>
        <taxon>Vertebrata</taxon>
        <taxon>Euteleostomi</taxon>
        <taxon>Actinopterygii</taxon>
        <taxon>Neopterygii</taxon>
        <taxon>Teleostei</taxon>
        <taxon>Protacanthopterygii</taxon>
        <taxon>Salmoniformes</taxon>
        <taxon>Salmonidae</taxon>
        <taxon>Coregoninae</taxon>
        <taxon>Coregonus</taxon>
    </lineage>
</organism>
<dbReference type="InterPro" id="IPR050719">
    <property type="entry name" value="Cortactin-Actin_Reg"/>
</dbReference>
<feature type="region of interest" description="Disordered" evidence="3">
    <location>
        <begin position="1008"/>
        <end position="1075"/>
    </location>
</feature>
<feature type="domain" description="Tc1-like transposase DDE" evidence="6">
    <location>
        <begin position="99"/>
        <end position="250"/>
    </location>
</feature>
<protein>
    <submittedName>
        <fullName evidence="7">Uncharacterized protein</fullName>
    </submittedName>
</protein>
<feature type="coiled-coil region" evidence="2">
    <location>
        <begin position="453"/>
        <end position="501"/>
    </location>
</feature>
<dbReference type="GO" id="GO:0015074">
    <property type="term" value="P:DNA integration"/>
    <property type="evidence" value="ECO:0007669"/>
    <property type="project" value="InterPro"/>
</dbReference>
<evidence type="ECO:0000259" key="5">
    <source>
        <dbReference type="Pfam" id="PF09727"/>
    </source>
</evidence>
<dbReference type="EMBL" id="JAGTTL010000023">
    <property type="protein sequence ID" value="KAK6304269.1"/>
    <property type="molecule type" value="Genomic_DNA"/>
</dbReference>
<sequence length="1284" mass="146337">MTVNHPRSGAPCKISPRGASMIMRKVRDQPRTTRQDLVNDLKRAGTTVSKKTISNTLRRHGLKSCSARKVPLLKPAHVQARLKFANDHLDDPEEEWEKVMWSDETKIELFGLNSTRRVWRKKKDEYNPKNTIPTMKHGGGNIILWGCFSEKGIGRLHRIEGRMDGAMYREILANNLLPSVRALKMGRGWVFQHDNDPKHTARATKEWLRKKHLKVLEWPSQSPDLNPIENLWRELKVRIAQRQPRNLKDLEKVVLHQPPQHPAHQGHMLDTGRLKRLLENEKAYQVRKEKEHTKRLEKVREELVKLKSFALMLVDEQQLHLEQMDQQSQRVQVLTQQLQEREQTLSNASDRAQKDSQRALNLEGELKEHQAKFTQEQEEMTDKLASQESQNRQLDAKLSGLNHKLEELEESNVALRRSEKELHELRDKISKGECGNSNLMTELENLRKWVFEMKGQDEEITKAEVQYRELRMRLQEEVSRGKELRLQMEKLQRRMVELERLEGAFNTSKAECSQLHSALEREKGMSKELTDELVAVKIRMKEMESSELRLEKTEQGLKDDLAKLKSFTVVMVDERKNMLEDKKRDDLSKMFKDEQGKVMEVTERLIEESKKLLKLKSEMEAKVGTLTREKGELSTRLACEMEKSKDLSSKVSQTNKRLDRLEEAENIVKRELGRLSDGGSKEYNRVKELTVEIEWLKNRLKQLEVVEGDLIKTEDQYDLLEKKFMTEQNKANILSQQVEEMKSQIARYKGIEKGEVESQEADLRQRYKTEEAKTRDLQNNVVAFKEKIHELMNKEDQLSQVQVDYSFLQQRFLEDEEKKNKMSIEVLHLTKELEVTKCHSRALRPSLNGRRMVDIAMASKGVQTDALANEMAEEDTPAVFIRKSVQEDNHIMSNLRQKGIKKPTEKAVGHERFSPSAAADLSMKKSWIPWMRKRENIHQGGNVDKSVRINSESMHSELTMSQKEGQPLCIRVTPDHQNSTATLEISSPTAEDLYSSSNLSPTLQVHQKPRITIIPTHTHTTTSSRGRASAGPGGPERAKSPVSITTISRAKSPECSKASSSSSSSSSSGRPMSPISIMTISTSMLSNMSASPEPHEMTMDRAMFKVTPEKQMVPTPIRKYNSNSRTITTTEDNKIHIHLHGSQFHKGPSEGHNNTGPKVVVRPVGMATECNREMTLSTGTVLRSPRNSTAALKTTPSKVMSSITITPVMSTPARPTQAVPGHDAHPSRAGLTRIPMSKSLKTGKAMLGVLGMSGGMRAESQSMRIELKKSTISSTTAFQNGGKG</sequence>
<dbReference type="GO" id="GO:0006313">
    <property type="term" value="P:DNA transposition"/>
    <property type="evidence" value="ECO:0007669"/>
    <property type="project" value="InterPro"/>
</dbReference>
<dbReference type="Gene3D" id="3.30.420.10">
    <property type="entry name" value="Ribonuclease H-like superfamily/Ribonuclease H"/>
    <property type="match status" value="1"/>
</dbReference>
<dbReference type="InterPro" id="IPR038717">
    <property type="entry name" value="Tc1-like_DDE_dom"/>
</dbReference>
<dbReference type="Proteomes" id="UP001356427">
    <property type="component" value="Unassembled WGS sequence"/>
</dbReference>
<evidence type="ECO:0000259" key="6">
    <source>
        <dbReference type="Pfam" id="PF13358"/>
    </source>
</evidence>
<dbReference type="Pfam" id="PF13358">
    <property type="entry name" value="DDE_3"/>
    <property type="match status" value="1"/>
</dbReference>
<dbReference type="PANTHER" id="PTHR23166:SF3">
    <property type="entry name" value="FILAMIN-A-INTERACTING PROTEIN 1"/>
    <property type="match status" value="1"/>
</dbReference>
<dbReference type="InterPro" id="IPR019131">
    <property type="entry name" value="Cortactin-binding_p2_N"/>
</dbReference>
<dbReference type="InterPro" id="IPR036397">
    <property type="entry name" value="RNaseH_sf"/>
</dbReference>